<dbReference type="EnsemblPlants" id="Pp3c17_13980V3.2">
    <property type="protein sequence ID" value="Pp3c17_13980V3.2"/>
    <property type="gene ID" value="Pp3c17_13980"/>
</dbReference>
<name>A0A2K1J3V4_PHYPA</name>
<dbReference type="EnsemblPlants" id="Pp3c17_13980V3.1">
    <property type="protein sequence ID" value="Pp3c17_13980V3.1"/>
    <property type="gene ID" value="Pp3c17_13980"/>
</dbReference>
<proteinExistence type="predicted"/>
<dbReference type="InParanoid" id="A0A2K1J3V4"/>
<dbReference type="Proteomes" id="UP000006727">
    <property type="component" value="Chromosome 17"/>
</dbReference>
<reference evidence="2 4" key="2">
    <citation type="journal article" date="2018" name="Plant J.">
        <title>The Physcomitrella patens chromosome-scale assembly reveals moss genome structure and evolution.</title>
        <authorList>
            <person name="Lang D."/>
            <person name="Ullrich K.K."/>
            <person name="Murat F."/>
            <person name="Fuchs J."/>
            <person name="Jenkins J."/>
            <person name="Haas F.B."/>
            <person name="Piednoel M."/>
            <person name="Gundlach H."/>
            <person name="Van Bel M."/>
            <person name="Meyberg R."/>
            <person name="Vives C."/>
            <person name="Morata J."/>
            <person name="Symeonidi A."/>
            <person name="Hiss M."/>
            <person name="Muchero W."/>
            <person name="Kamisugi Y."/>
            <person name="Saleh O."/>
            <person name="Blanc G."/>
            <person name="Decker E.L."/>
            <person name="van Gessel N."/>
            <person name="Grimwood J."/>
            <person name="Hayes R.D."/>
            <person name="Graham S.W."/>
            <person name="Gunter L.E."/>
            <person name="McDaniel S.F."/>
            <person name="Hoernstein S.N.W."/>
            <person name="Larsson A."/>
            <person name="Li F.W."/>
            <person name="Perroud P.F."/>
            <person name="Phillips J."/>
            <person name="Ranjan P."/>
            <person name="Rokshar D.S."/>
            <person name="Rothfels C.J."/>
            <person name="Schneider L."/>
            <person name="Shu S."/>
            <person name="Stevenson D.W."/>
            <person name="Thummler F."/>
            <person name="Tillich M."/>
            <person name="Villarreal Aguilar J.C."/>
            <person name="Widiez T."/>
            <person name="Wong G.K."/>
            <person name="Wymore A."/>
            <person name="Zhang Y."/>
            <person name="Zimmer A.D."/>
            <person name="Quatrano R.S."/>
            <person name="Mayer K.F.X."/>
            <person name="Goodstein D."/>
            <person name="Casacuberta J.M."/>
            <person name="Vandepoele K."/>
            <person name="Reski R."/>
            <person name="Cuming A.C."/>
            <person name="Tuskan G.A."/>
            <person name="Maumus F."/>
            <person name="Salse J."/>
            <person name="Schmutz J."/>
            <person name="Rensing S.A."/>
        </authorList>
    </citation>
    <scope>NUCLEOTIDE SEQUENCE [LARGE SCALE GENOMIC DNA]</scope>
    <source>
        <strain evidence="3 4">cv. Gransden 2004</strain>
    </source>
</reference>
<protein>
    <submittedName>
        <fullName evidence="2 3">Uncharacterized protein</fullName>
    </submittedName>
</protein>
<dbReference type="Gramene" id="Pp3c17_13980V3.2">
    <property type="protein sequence ID" value="Pp3c17_13980V3.2"/>
    <property type="gene ID" value="Pp3c17_13980"/>
</dbReference>
<accession>A0A2K1J3V4</accession>
<keyword evidence="4" id="KW-1185">Reference proteome</keyword>
<dbReference type="AlphaFoldDB" id="A0A2K1J3V4"/>
<organism evidence="2">
    <name type="scientific">Physcomitrium patens</name>
    <name type="common">Spreading-leaved earth moss</name>
    <name type="synonym">Physcomitrella patens</name>
    <dbReference type="NCBI Taxonomy" id="3218"/>
    <lineage>
        <taxon>Eukaryota</taxon>
        <taxon>Viridiplantae</taxon>
        <taxon>Streptophyta</taxon>
        <taxon>Embryophyta</taxon>
        <taxon>Bryophyta</taxon>
        <taxon>Bryophytina</taxon>
        <taxon>Bryopsida</taxon>
        <taxon>Funariidae</taxon>
        <taxon>Funariales</taxon>
        <taxon>Funariaceae</taxon>
        <taxon>Physcomitrium</taxon>
    </lineage>
</organism>
<evidence type="ECO:0000256" key="1">
    <source>
        <dbReference type="SAM" id="MobiDB-lite"/>
    </source>
</evidence>
<gene>
    <name evidence="2" type="ORF">PHYPA_022057</name>
</gene>
<evidence type="ECO:0000313" key="2">
    <source>
        <dbReference type="EMBL" id="PNR36206.1"/>
    </source>
</evidence>
<sequence length="114" mass="12352">MHTHTRRACEQLRRQTAPAARDESNSGSAKSLYHVAAAGHGDVLLGGVQHLTHRRIGHGEPRLGGGARAAITTTAKHKTSGAQKPIRRDPAKLMHTGIAMDWWGAIPVLRSRKE</sequence>
<evidence type="ECO:0000313" key="3">
    <source>
        <dbReference type="EnsemblPlants" id="Pp3c17_13980V3.1"/>
    </source>
</evidence>
<reference evidence="2 4" key="1">
    <citation type="journal article" date="2008" name="Science">
        <title>The Physcomitrella genome reveals evolutionary insights into the conquest of land by plants.</title>
        <authorList>
            <person name="Rensing S."/>
            <person name="Lang D."/>
            <person name="Zimmer A."/>
            <person name="Terry A."/>
            <person name="Salamov A."/>
            <person name="Shapiro H."/>
            <person name="Nishiyama T."/>
            <person name="Perroud P.-F."/>
            <person name="Lindquist E."/>
            <person name="Kamisugi Y."/>
            <person name="Tanahashi T."/>
            <person name="Sakakibara K."/>
            <person name="Fujita T."/>
            <person name="Oishi K."/>
            <person name="Shin-I T."/>
            <person name="Kuroki Y."/>
            <person name="Toyoda A."/>
            <person name="Suzuki Y."/>
            <person name="Hashimoto A."/>
            <person name="Yamaguchi K."/>
            <person name="Sugano A."/>
            <person name="Kohara Y."/>
            <person name="Fujiyama A."/>
            <person name="Anterola A."/>
            <person name="Aoki S."/>
            <person name="Ashton N."/>
            <person name="Barbazuk W.B."/>
            <person name="Barker E."/>
            <person name="Bennetzen J."/>
            <person name="Bezanilla M."/>
            <person name="Blankenship R."/>
            <person name="Cho S.H."/>
            <person name="Dutcher S."/>
            <person name="Estelle M."/>
            <person name="Fawcett J.A."/>
            <person name="Gundlach H."/>
            <person name="Hanada K."/>
            <person name="Heyl A."/>
            <person name="Hicks K.A."/>
            <person name="Hugh J."/>
            <person name="Lohr M."/>
            <person name="Mayer K."/>
            <person name="Melkozernov A."/>
            <person name="Murata T."/>
            <person name="Nelson D."/>
            <person name="Pils B."/>
            <person name="Prigge M."/>
            <person name="Reiss B."/>
            <person name="Renner T."/>
            <person name="Rombauts S."/>
            <person name="Rushton P."/>
            <person name="Sanderfoot A."/>
            <person name="Schween G."/>
            <person name="Shiu S.-H."/>
            <person name="Stueber K."/>
            <person name="Theodoulou F.L."/>
            <person name="Tu H."/>
            <person name="Van de Peer Y."/>
            <person name="Verrier P.J."/>
            <person name="Waters E."/>
            <person name="Wood A."/>
            <person name="Yang L."/>
            <person name="Cove D."/>
            <person name="Cuming A."/>
            <person name="Hasebe M."/>
            <person name="Lucas S."/>
            <person name="Mishler D.B."/>
            <person name="Reski R."/>
            <person name="Grigoriev I."/>
            <person name="Quatrano R.S."/>
            <person name="Boore J.L."/>
        </authorList>
    </citation>
    <scope>NUCLEOTIDE SEQUENCE [LARGE SCALE GENOMIC DNA]</scope>
    <source>
        <strain evidence="3 4">cv. Gransden 2004</strain>
    </source>
</reference>
<dbReference type="Gramene" id="Pp3c17_13980V3.1">
    <property type="protein sequence ID" value="Pp3c17_13980V3.1"/>
    <property type="gene ID" value="Pp3c17_13980"/>
</dbReference>
<dbReference type="EMBL" id="ABEU02000017">
    <property type="protein sequence ID" value="PNR36206.1"/>
    <property type="molecule type" value="Genomic_DNA"/>
</dbReference>
<feature type="region of interest" description="Disordered" evidence="1">
    <location>
        <begin position="1"/>
        <end position="28"/>
    </location>
</feature>
<reference evidence="3" key="3">
    <citation type="submission" date="2020-12" db="UniProtKB">
        <authorList>
            <consortium name="EnsemblPlants"/>
        </authorList>
    </citation>
    <scope>IDENTIFICATION</scope>
</reference>
<evidence type="ECO:0000313" key="4">
    <source>
        <dbReference type="Proteomes" id="UP000006727"/>
    </source>
</evidence>